<organism evidence="1 2">
    <name type="scientific">Desulfonauticus submarinus</name>
    <dbReference type="NCBI Taxonomy" id="206665"/>
    <lineage>
        <taxon>Bacteria</taxon>
        <taxon>Pseudomonadati</taxon>
        <taxon>Thermodesulfobacteriota</taxon>
        <taxon>Desulfovibrionia</taxon>
        <taxon>Desulfovibrionales</taxon>
        <taxon>Desulfonauticaceae</taxon>
        <taxon>Desulfonauticus</taxon>
    </lineage>
</organism>
<dbReference type="InterPro" id="IPR005358">
    <property type="entry name" value="Puta_zinc/iron-chelating_dom"/>
</dbReference>
<name>A0A1H0EKV3_9BACT</name>
<reference evidence="1 2" key="1">
    <citation type="submission" date="2016-10" db="EMBL/GenBank/DDBJ databases">
        <authorList>
            <person name="de Groot N.N."/>
        </authorList>
    </citation>
    <scope>NUCLEOTIDE SEQUENCE [LARGE SCALE GENOMIC DNA]</scope>
    <source>
        <strain evidence="1 2">DSM 15269</strain>
    </source>
</reference>
<gene>
    <name evidence="1" type="ORF">SAMN04488516_10833</name>
</gene>
<dbReference type="RefSeq" id="WP_092065646.1">
    <property type="nucleotide sequence ID" value="NZ_FNIN01000008.1"/>
</dbReference>
<sequence length="194" mass="23076">MHCKRCAKCCLTSPPTLHKEDLSLIIEQKILKDKLLVLRKGEIIFDHFKQQYIVLKQELIKIVSTKLGCYFLKNQNCTIYEYRPIECKHFFCQNQQKILEIKDKNLLQRFDIINKNSAIGELISEHEQKCSLQLIKKLLNTKQYSKLEKIIEWDEYLRKSLKDKISIPDNLLNFYFGRPVKEIINNTSHLIIHL</sequence>
<evidence type="ECO:0000313" key="1">
    <source>
        <dbReference type="EMBL" id="SDN83002.1"/>
    </source>
</evidence>
<protein>
    <submittedName>
        <fullName evidence="1">Putative zinc-or iron-chelating domain-containing protein</fullName>
    </submittedName>
</protein>
<evidence type="ECO:0000313" key="2">
    <source>
        <dbReference type="Proteomes" id="UP000199602"/>
    </source>
</evidence>
<dbReference type="Pfam" id="PF03692">
    <property type="entry name" value="CxxCxxCC"/>
    <property type="match status" value="1"/>
</dbReference>
<dbReference type="AlphaFoldDB" id="A0A1H0EKV3"/>
<proteinExistence type="predicted"/>
<dbReference type="EMBL" id="FNIN01000008">
    <property type="protein sequence ID" value="SDN83002.1"/>
    <property type="molecule type" value="Genomic_DNA"/>
</dbReference>
<accession>A0A1H0EKV3</accession>
<keyword evidence="2" id="KW-1185">Reference proteome</keyword>
<dbReference type="OrthoDB" id="9780934at2"/>
<dbReference type="STRING" id="206665.SAMN04488516_10833"/>
<dbReference type="Proteomes" id="UP000199602">
    <property type="component" value="Unassembled WGS sequence"/>
</dbReference>